<keyword evidence="3" id="KW-1185">Reference proteome</keyword>
<feature type="transmembrane region" description="Helical" evidence="1">
    <location>
        <begin position="112"/>
        <end position="129"/>
    </location>
</feature>
<keyword evidence="1" id="KW-0812">Transmembrane</keyword>
<proteinExistence type="predicted"/>
<keyword evidence="1" id="KW-1133">Transmembrane helix</keyword>
<evidence type="ECO:0008006" key="4">
    <source>
        <dbReference type="Google" id="ProtNLM"/>
    </source>
</evidence>
<protein>
    <recommendedName>
        <fullName evidence="4">DUF3307 domain-containing protein</fullName>
    </recommendedName>
</protein>
<dbReference type="Proteomes" id="UP000095042">
    <property type="component" value="Unassembled WGS sequence"/>
</dbReference>
<evidence type="ECO:0000313" key="3">
    <source>
        <dbReference type="Proteomes" id="UP000095042"/>
    </source>
</evidence>
<dbReference type="AlphaFoldDB" id="A0A1E3WBN7"/>
<keyword evidence="1" id="KW-0472">Membrane</keyword>
<organism evidence="2 3">
    <name type="scientific">Methyloceanibacter marginalis</name>
    <dbReference type="NCBI Taxonomy" id="1774971"/>
    <lineage>
        <taxon>Bacteria</taxon>
        <taxon>Pseudomonadati</taxon>
        <taxon>Pseudomonadota</taxon>
        <taxon>Alphaproteobacteria</taxon>
        <taxon>Hyphomicrobiales</taxon>
        <taxon>Hyphomicrobiaceae</taxon>
        <taxon>Methyloceanibacter</taxon>
    </lineage>
</organism>
<evidence type="ECO:0000313" key="2">
    <source>
        <dbReference type="EMBL" id="ODS03224.1"/>
    </source>
</evidence>
<accession>A0A1E3WBN7</accession>
<sequence>MPEAAYIVLAAVCVLMIKHTAADFFLQTPYQYCNKGIYGHPGGLLHAGIHVALTPLVYLVIAPASLLLAAAIAAGEFAVHYHVDWAKEGVTKGNGLTPQTSGFWHALGVDQLLHGLTYLAIVGLLVWAAS</sequence>
<gene>
    <name evidence="2" type="ORF">AUC71_10775</name>
</gene>
<dbReference type="OrthoDB" id="558011at2"/>
<evidence type="ECO:0000256" key="1">
    <source>
        <dbReference type="SAM" id="Phobius"/>
    </source>
</evidence>
<dbReference type="EMBL" id="LPWD01000143">
    <property type="protein sequence ID" value="ODS03224.1"/>
    <property type="molecule type" value="Genomic_DNA"/>
</dbReference>
<dbReference type="RefSeq" id="WP_069623573.1">
    <property type="nucleotide sequence ID" value="NZ_LPWD01000143.1"/>
</dbReference>
<feature type="transmembrane region" description="Helical" evidence="1">
    <location>
        <begin position="47"/>
        <end position="74"/>
    </location>
</feature>
<feature type="transmembrane region" description="Helical" evidence="1">
    <location>
        <begin position="6"/>
        <end position="26"/>
    </location>
</feature>
<name>A0A1E3WBN7_9HYPH</name>
<comment type="caution">
    <text evidence="2">The sequence shown here is derived from an EMBL/GenBank/DDBJ whole genome shotgun (WGS) entry which is preliminary data.</text>
</comment>
<dbReference type="InterPro" id="IPR021737">
    <property type="entry name" value="Phage_phiKZ_Orf197"/>
</dbReference>
<dbReference type="Pfam" id="PF11750">
    <property type="entry name" value="DUF3307"/>
    <property type="match status" value="1"/>
</dbReference>
<reference evidence="2 3" key="1">
    <citation type="journal article" date="2016" name="Environ. Microbiol.">
        <title>New Methyloceanibacter diversity from North Sea sediments includes methanotroph containing solely the soluble methane monooxygenase.</title>
        <authorList>
            <person name="Vekeman B."/>
            <person name="Kerckhof F.M."/>
            <person name="Cremers G."/>
            <person name="de Vos P."/>
            <person name="Vandamme P."/>
            <person name="Boon N."/>
            <person name="Op den Camp H.J."/>
            <person name="Heylen K."/>
        </authorList>
    </citation>
    <scope>NUCLEOTIDE SEQUENCE [LARGE SCALE GENOMIC DNA]</scope>
    <source>
        <strain evidence="2 3">R-67177</strain>
    </source>
</reference>